<evidence type="ECO:0000313" key="2">
    <source>
        <dbReference type="EMBL" id="KAF7310076.1"/>
    </source>
</evidence>
<organism evidence="2 3">
    <name type="scientific">Mycena indigotica</name>
    <dbReference type="NCBI Taxonomy" id="2126181"/>
    <lineage>
        <taxon>Eukaryota</taxon>
        <taxon>Fungi</taxon>
        <taxon>Dikarya</taxon>
        <taxon>Basidiomycota</taxon>
        <taxon>Agaricomycotina</taxon>
        <taxon>Agaricomycetes</taxon>
        <taxon>Agaricomycetidae</taxon>
        <taxon>Agaricales</taxon>
        <taxon>Marasmiineae</taxon>
        <taxon>Mycenaceae</taxon>
        <taxon>Mycena</taxon>
    </lineage>
</organism>
<gene>
    <name evidence="2" type="ORF">MIND_00380800</name>
</gene>
<dbReference type="OrthoDB" id="3115546at2759"/>
<feature type="region of interest" description="Disordered" evidence="1">
    <location>
        <begin position="1"/>
        <end position="20"/>
    </location>
</feature>
<dbReference type="GeneID" id="59343157"/>
<dbReference type="Proteomes" id="UP000636479">
    <property type="component" value="Unassembled WGS sequence"/>
</dbReference>
<feature type="compositionally biased region" description="Low complexity" evidence="1">
    <location>
        <begin position="7"/>
        <end position="20"/>
    </location>
</feature>
<dbReference type="RefSeq" id="XP_037223526.1">
    <property type="nucleotide sequence ID" value="XM_037360641.1"/>
</dbReference>
<evidence type="ECO:0000256" key="1">
    <source>
        <dbReference type="SAM" id="MobiDB-lite"/>
    </source>
</evidence>
<evidence type="ECO:0000313" key="3">
    <source>
        <dbReference type="Proteomes" id="UP000636479"/>
    </source>
</evidence>
<accession>A0A8H6T4H1</accession>
<name>A0A8H6T4H1_9AGAR</name>
<protein>
    <submittedName>
        <fullName evidence="2">Uncharacterized protein</fullName>
    </submittedName>
</protein>
<sequence>MTTTNNLPSTRPAPARARSSSLSVVLDALLHRDQVAPEPVAAPTYRRSFAAPRKSSLKSLPTGFEPHLPVTTWLDVPPVFDDQVSASPVLQSSSGAHELNLSLSSTLPEDSDAATGPEPQDDPTTISTRITSFKSSIIVMLVRTKLRIRRRSRPALTRDHAHPYPNCPRRLVPDFSQPGYSLLPAIACVEEEYDSDNDQRGIVRFILPDENPVLQSPDHLEEPNTSASLA</sequence>
<feature type="region of interest" description="Disordered" evidence="1">
    <location>
        <begin position="106"/>
        <end position="126"/>
    </location>
</feature>
<comment type="caution">
    <text evidence="2">The sequence shown here is derived from an EMBL/GenBank/DDBJ whole genome shotgun (WGS) entry which is preliminary data.</text>
</comment>
<keyword evidence="3" id="KW-1185">Reference proteome</keyword>
<dbReference type="AlphaFoldDB" id="A0A8H6T4H1"/>
<dbReference type="EMBL" id="JACAZF010000003">
    <property type="protein sequence ID" value="KAF7310076.1"/>
    <property type="molecule type" value="Genomic_DNA"/>
</dbReference>
<reference evidence="2" key="1">
    <citation type="submission" date="2020-05" db="EMBL/GenBank/DDBJ databases">
        <title>Mycena genomes resolve the evolution of fungal bioluminescence.</title>
        <authorList>
            <person name="Tsai I.J."/>
        </authorList>
    </citation>
    <scope>NUCLEOTIDE SEQUENCE</scope>
    <source>
        <strain evidence="2">171206Taipei</strain>
    </source>
</reference>
<proteinExistence type="predicted"/>